<name>A0A6C0D087_9ZZZZ</name>
<protein>
    <submittedName>
        <fullName evidence="1">Uncharacterized protein</fullName>
    </submittedName>
</protein>
<organism evidence="1">
    <name type="scientific">viral metagenome</name>
    <dbReference type="NCBI Taxonomy" id="1070528"/>
    <lineage>
        <taxon>unclassified sequences</taxon>
        <taxon>metagenomes</taxon>
        <taxon>organismal metagenomes</taxon>
    </lineage>
</organism>
<proteinExistence type="predicted"/>
<dbReference type="EMBL" id="MN739518">
    <property type="protein sequence ID" value="QHT09873.1"/>
    <property type="molecule type" value="Genomic_DNA"/>
</dbReference>
<sequence length="223" mass="26404">MDNMMDNMMDNIIENHRNETTTNSMSVDEFMHRLELQDKTHWKQKMEYLMKEYGTKNYCNRFGIGNCNEYGVRDVMKSAGLEVIHLENAKRVDFSVKNFGEFSLKLSFTGNIKLHNSNRQINKDMEMCDTLLITETEWWFLRPSEIERYGVSLSQNRNLECKGDGLELKRSVLKELRLCHYPYCFRFPLNTHKIDCHHKNINEIIYDSVLSSLLAPKMKIKID</sequence>
<dbReference type="AlphaFoldDB" id="A0A6C0D087"/>
<accession>A0A6C0D087</accession>
<evidence type="ECO:0000313" key="1">
    <source>
        <dbReference type="EMBL" id="QHT09873.1"/>
    </source>
</evidence>
<reference evidence="1" key="1">
    <citation type="journal article" date="2020" name="Nature">
        <title>Giant virus diversity and host interactions through global metagenomics.</title>
        <authorList>
            <person name="Schulz F."/>
            <person name="Roux S."/>
            <person name="Paez-Espino D."/>
            <person name="Jungbluth S."/>
            <person name="Walsh D.A."/>
            <person name="Denef V.J."/>
            <person name="McMahon K.D."/>
            <person name="Konstantinidis K.T."/>
            <person name="Eloe-Fadrosh E.A."/>
            <person name="Kyrpides N.C."/>
            <person name="Woyke T."/>
        </authorList>
    </citation>
    <scope>NUCLEOTIDE SEQUENCE</scope>
    <source>
        <strain evidence="1">GVMAG-M-3300023174-104</strain>
    </source>
</reference>